<keyword evidence="3" id="KW-0479">Metal-binding</keyword>
<evidence type="ECO:0000313" key="8">
    <source>
        <dbReference type="EMBL" id="ADY57484.1"/>
    </source>
</evidence>
<dbReference type="PANTHER" id="PTHR43409">
    <property type="entry name" value="ANAEROBIC MAGNESIUM-PROTOPORPHYRIN IX MONOMETHYL ESTER CYCLASE-RELATED"/>
    <property type="match status" value="1"/>
</dbReference>
<gene>
    <name evidence="8" type="ordered locus">Sgly_3220</name>
</gene>
<dbReference type="SMART" id="SM00729">
    <property type="entry name" value="Elp3"/>
    <property type="match status" value="1"/>
</dbReference>
<dbReference type="Gene3D" id="3.40.50.280">
    <property type="entry name" value="Cobalamin-binding domain"/>
    <property type="match status" value="1"/>
</dbReference>
<dbReference type="STRING" id="645991.Sgly_3220"/>
<dbReference type="InterPro" id="IPR025288">
    <property type="entry name" value="DUF4080"/>
</dbReference>
<dbReference type="GO" id="GO:0051539">
    <property type="term" value="F:4 iron, 4 sulfur cluster binding"/>
    <property type="evidence" value="ECO:0007669"/>
    <property type="project" value="UniProtKB-KW"/>
</dbReference>
<dbReference type="EMBL" id="CP002547">
    <property type="protein sequence ID" value="ADY57484.1"/>
    <property type="molecule type" value="Genomic_DNA"/>
</dbReference>
<dbReference type="PROSITE" id="PS51332">
    <property type="entry name" value="B12_BINDING"/>
    <property type="match status" value="1"/>
</dbReference>
<name>F0T1R0_SYNGF</name>
<dbReference type="HOGENOM" id="CLU_021572_1_0_9"/>
<dbReference type="GO" id="GO:0003824">
    <property type="term" value="F:catalytic activity"/>
    <property type="evidence" value="ECO:0007669"/>
    <property type="project" value="InterPro"/>
</dbReference>
<evidence type="ECO:0000256" key="2">
    <source>
        <dbReference type="ARBA" id="ARBA00022691"/>
    </source>
</evidence>
<dbReference type="OrthoDB" id="9801424at2"/>
<dbReference type="eggNOG" id="COG1032">
    <property type="taxonomic scope" value="Bacteria"/>
</dbReference>
<evidence type="ECO:0000256" key="5">
    <source>
        <dbReference type="ARBA" id="ARBA00023014"/>
    </source>
</evidence>
<organism evidence="8 9">
    <name type="scientific">Syntrophobotulus glycolicus (strain DSM 8271 / FlGlyR)</name>
    <dbReference type="NCBI Taxonomy" id="645991"/>
    <lineage>
        <taxon>Bacteria</taxon>
        <taxon>Bacillati</taxon>
        <taxon>Bacillota</taxon>
        <taxon>Clostridia</taxon>
        <taxon>Eubacteriales</taxon>
        <taxon>Desulfitobacteriaceae</taxon>
        <taxon>Syntrophobotulus</taxon>
    </lineage>
</organism>
<dbReference type="InterPro" id="IPR051198">
    <property type="entry name" value="BchE-like"/>
</dbReference>
<accession>F0T1R0</accession>
<dbReference type="InterPro" id="IPR058240">
    <property type="entry name" value="rSAM_sf"/>
</dbReference>
<dbReference type="GO" id="GO:0046872">
    <property type="term" value="F:metal ion binding"/>
    <property type="evidence" value="ECO:0007669"/>
    <property type="project" value="UniProtKB-KW"/>
</dbReference>
<comment type="cofactor">
    <cofactor evidence="1">
        <name>[4Fe-4S] cluster</name>
        <dbReference type="ChEBI" id="CHEBI:49883"/>
    </cofactor>
</comment>
<dbReference type="InterPro" id="IPR034466">
    <property type="entry name" value="Methyltransferase_Class_B"/>
</dbReference>
<keyword evidence="9" id="KW-1185">Reference proteome</keyword>
<dbReference type="Proteomes" id="UP000007488">
    <property type="component" value="Chromosome"/>
</dbReference>
<dbReference type="SFLD" id="SFLDG01123">
    <property type="entry name" value="methyltransferase_(Class_B)"/>
    <property type="match status" value="1"/>
</dbReference>
<dbReference type="AlphaFoldDB" id="F0T1R0"/>
<dbReference type="InterPro" id="IPR007197">
    <property type="entry name" value="rSAM"/>
</dbReference>
<dbReference type="InterPro" id="IPR036724">
    <property type="entry name" value="Cobalamin-bd_sf"/>
</dbReference>
<protein>
    <submittedName>
        <fullName evidence="8">Radical SAM domain protein</fullName>
    </submittedName>
</protein>
<dbReference type="SUPFAM" id="SSF52242">
    <property type="entry name" value="Cobalamin (vitamin B12)-binding domain"/>
    <property type="match status" value="1"/>
</dbReference>
<dbReference type="InterPro" id="IPR006158">
    <property type="entry name" value="Cobalamin-bd"/>
</dbReference>
<keyword evidence="2" id="KW-0949">S-adenosyl-L-methionine</keyword>
<reference evidence="8 9" key="1">
    <citation type="journal article" date="2011" name="Stand. Genomic Sci.">
        <title>Complete genome sequence of Syntrophobotulus glycolicus type strain (FlGlyR).</title>
        <authorList>
            <person name="Han C."/>
            <person name="Mwirichia R."/>
            <person name="Chertkov O."/>
            <person name="Held B."/>
            <person name="Lapidus A."/>
            <person name="Nolan M."/>
            <person name="Lucas S."/>
            <person name="Hammon N."/>
            <person name="Deshpande S."/>
            <person name="Cheng J.F."/>
            <person name="Tapia R."/>
            <person name="Goodwin L."/>
            <person name="Pitluck S."/>
            <person name="Huntemann M."/>
            <person name="Liolios K."/>
            <person name="Ivanova N."/>
            <person name="Pagani I."/>
            <person name="Mavromatis K."/>
            <person name="Ovchinikova G."/>
            <person name="Pati A."/>
            <person name="Chen A."/>
            <person name="Palaniappan K."/>
            <person name="Land M."/>
            <person name="Hauser L."/>
            <person name="Brambilla E.M."/>
            <person name="Rohde M."/>
            <person name="Spring S."/>
            <person name="Sikorski J."/>
            <person name="Goker M."/>
            <person name="Woyke T."/>
            <person name="Bristow J."/>
            <person name="Eisen J.A."/>
            <person name="Markowitz V."/>
            <person name="Hugenholtz P."/>
            <person name="Kyrpides N.C."/>
            <person name="Klenk H.P."/>
            <person name="Detter J.C."/>
        </authorList>
    </citation>
    <scope>NUCLEOTIDE SEQUENCE [LARGE SCALE GENOMIC DNA]</scope>
    <source>
        <strain evidence="9">DSM 8271 / FlGlyR</strain>
    </source>
</reference>
<evidence type="ECO:0000256" key="4">
    <source>
        <dbReference type="ARBA" id="ARBA00023004"/>
    </source>
</evidence>
<evidence type="ECO:0000256" key="3">
    <source>
        <dbReference type="ARBA" id="ARBA00022723"/>
    </source>
</evidence>
<evidence type="ECO:0000259" key="6">
    <source>
        <dbReference type="PROSITE" id="PS51332"/>
    </source>
</evidence>
<evidence type="ECO:0000313" key="9">
    <source>
        <dbReference type="Proteomes" id="UP000007488"/>
    </source>
</evidence>
<dbReference type="SFLD" id="SFLDS00029">
    <property type="entry name" value="Radical_SAM"/>
    <property type="match status" value="1"/>
</dbReference>
<dbReference type="Pfam" id="PF02310">
    <property type="entry name" value="B12-binding"/>
    <property type="match status" value="1"/>
</dbReference>
<dbReference type="CDD" id="cd01335">
    <property type="entry name" value="Radical_SAM"/>
    <property type="match status" value="1"/>
</dbReference>
<dbReference type="PANTHER" id="PTHR43409:SF16">
    <property type="entry name" value="SLR0320 PROTEIN"/>
    <property type="match status" value="1"/>
</dbReference>
<evidence type="ECO:0000259" key="7">
    <source>
        <dbReference type="PROSITE" id="PS51918"/>
    </source>
</evidence>
<reference evidence="9" key="2">
    <citation type="submission" date="2011-02" db="EMBL/GenBank/DDBJ databases">
        <title>The complete genome of Syntrophobotulus glycolicus DSM 8271.</title>
        <authorList>
            <person name="Lucas S."/>
            <person name="Copeland A."/>
            <person name="Lapidus A."/>
            <person name="Bruce D."/>
            <person name="Goodwin L."/>
            <person name="Pitluck S."/>
            <person name="Kyrpides N."/>
            <person name="Mavromatis K."/>
            <person name="Pagani I."/>
            <person name="Ivanova N."/>
            <person name="Mikhailova N."/>
            <person name="Chertkov O."/>
            <person name="Held B."/>
            <person name="Detter J.C."/>
            <person name="Tapia R."/>
            <person name="Han C."/>
            <person name="Land M."/>
            <person name="Hauser L."/>
            <person name="Markowitz V."/>
            <person name="Cheng J.-F."/>
            <person name="Hugenholtz P."/>
            <person name="Woyke T."/>
            <person name="Wu D."/>
            <person name="Spring S."/>
            <person name="Schroeder M."/>
            <person name="Brambilla E."/>
            <person name="Klenk H.-P."/>
            <person name="Eisen J.A."/>
        </authorList>
    </citation>
    <scope>NUCLEOTIDE SEQUENCE [LARGE SCALE GENOMIC DNA]</scope>
    <source>
        <strain evidence="9">DSM 8271 / FlGlyR</strain>
    </source>
</reference>
<feature type="domain" description="B12-binding" evidence="6">
    <location>
        <begin position="1"/>
        <end position="140"/>
    </location>
</feature>
<feature type="domain" description="Radical SAM core" evidence="7">
    <location>
        <begin position="177"/>
        <end position="414"/>
    </location>
</feature>
<dbReference type="GO" id="GO:0005829">
    <property type="term" value="C:cytosol"/>
    <property type="evidence" value="ECO:0007669"/>
    <property type="project" value="TreeGrafter"/>
</dbReference>
<dbReference type="Pfam" id="PF04055">
    <property type="entry name" value="Radical_SAM"/>
    <property type="match status" value="1"/>
</dbReference>
<dbReference type="PROSITE" id="PS51918">
    <property type="entry name" value="RADICAL_SAM"/>
    <property type="match status" value="1"/>
</dbReference>
<dbReference type="Pfam" id="PF13311">
    <property type="entry name" value="DUF4080"/>
    <property type="match status" value="1"/>
</dbReference>
<sequence>MKLLLAAINARYVHTNPAIRSLRQTLKSKQNDFGGSWGIQCKEFSINEQPERIAAAIYEEKPDFIGFSCYIWNIIMVLSLVRRLKLVLPETRFILGGPEVSYDSAAILKNNPQADAIIVGEGELILPELLQAWRMGLDPENIPGVLWRHKDKIVSNSREALLPELNHLPNPYSEPEDLRGKLVYVETTRGCPFHCSFCISSALKGVRYLESSKFRAILRNILQYGARTVKFVDRTFNVRKAHAFAILDIFKEEAAKYAGAGQDVPRAHCEMAGELLDEDWLDYLAAYPKGMLQLEIGVQSTFQPTLEAIARRQNFEDWQEKIRKIQHEDNIPVHLDLIAGLPEEGPAEFKKSFNDVYKVRPDRLQLGFLKVLKGSALESQSIEYGITYLPDPPYTVLQTKCLSHQEILELTRIEELLEKYYNSAIFSYSLKYAESFFPDAFTFYQKFAAFWHKGKWFSQAWKPKALFEKLCLFVKNILGSTPSKEESRRFGFFLETLKFDYYLLDRPGNIPDFLGKNLLEPKGYQTAKEQRRNRTLWEDRIPESKSMDKRQWERATAIDYFHVDMSNLNKAKDGLPQEAQGGWYLFYYGKDKKFFKCAN</sequence>
<proteinExistence type="predicted"/>
<dbReference type="SUPFAM" id="SSF102114">
    <property type="entry name" value="Radical SAM enzymes"/>
    <property type="match status" value="1"/>
</dbReference>
<dbReference type="CDD" id="cd02068">
    <property type="entry name" value="radical_SAM_B12_BD"/>
    <property type="match status" value="1"/>
</dbReference>
<keyword evidence="4" id="KW-0408">Iron</keyword>
<dbReference type="RefSeq" id="WP_013626209.1">
    <property type="nucleotide sequence ID" value="NC_015172.1"/>
</dbReference>
<keyword evidence="5" id="KW-0411">Iron-sulfur</keyword>
<dbReference type="KEGG" id="sgy:Sgly_3220"/>
<dbReference type="Gene3D" id="3.80.30.20">
    <property type="entry name" value="tm_1862 like domain"/>
    <property type="match status" value="1"/>
</dbReference>
<dbReference type="SFLD" id="SFLDG01082">
    <property type="entry name" value="B12-binding_domain_containing"/>
    <property type="match status" value="1"/>
</dbReference>
<dbReference type="InterPro" id="IPR023404">
    <property type="entry name" value="rSAM_horseshoe"/>
</dbReference>
<dbReference type="InterPro" id="IPR006638">
    <property type="entry name" value="Elp3/MiaA/NifB-like_rSAM"/>
</dbReference>
<dbReference type="GO" id="GO:0031419">
    <property type="term" value="F:cobalamin binding"/>
    <property type="evidence" value="ECO:0007669"/>
    <property type="project" value="InterPro"/>
</dbReference>
<evidence type="ECO:0000256" key="1">
    <source>
        <dbReference type="ARBA" id="ARBA00001966"/>
    </source>
</evidence>